<name>A0A368F4X9_ANCCA</name>
<dbReference type="PROSITE" id="PS50021">
    <property type="entry name" value="CH"/>
    <property type="match status" value="1"/>
</dbReference>
<evidence type="ECO:0000259" key="3">
    <source>
        <dbReference type="PROSITE" id="PS50021"/>
    </source>
</evidence>
<evidence type="ECO:0000256" key="2">
    <source>
        <dbReference type="ARBA" id="ARBA00023203"/>
    </source>
</evidence>
<dbReference type="OrthoDB" id="18740at2759"/>
<dbReference type="STRING" id="29170.A0A368F4X9"/>
<dbReference type="PROSITE" id="PS00019">
    <property type="entry name" value="ACTININ_1"/>
    <property type="match status" value="1"/>
</dbReference>
<dbReference type="InterPro" id="IPR001589">
    <property type="entry name" value="Actinin_actin-bd_CS"/>
</dbReference>
<dbReference type="SMART" id="SM00033">
    <property type="entry name" value="CH"/>
    <property type="match status" value="1"/>
</dbReference>
<evidence type="ECO:0000256" key="1">
    <source>
        <dbReference type="ARBA" id="ARBA00022737"/>
    </source>
</evidence>
<dbReference type="AlphaFoldDB" id="A0A368F4X9"/>
<evidence type="ECO:0000313" key="4">
    <source>
        <dbReference type="EMBL" id="RCN27133.1"/>
    </source>
</evidence>
<dbReference type="SUPFAM" id="SSF47576">
    <property type="entry name" value="Calponin-homology domain, CH-domain"/>
    <property type="match status" value="1"/>
</dbReference>
<organism evidence="4 5">
    <name type="scientific">Ancylostoma caninum</name>
    <name type="common">Dog hookworm</name>
    <dbReference type="NCBI Taxonomy" id="29170"/>
    <lineage>
        <taxon>Eukaryota</taxon>
        <taxon>Metazoa</taxon>
        <taxon>Ecdysozoa</taxon>
        <taxon>Nematoda</taxon>
        <taxon>Chromadorea</taxon>
        <taxon>Rhabditida</taxon>
        <taxon>Rhabditina</taxon>
        <taxon>Rhabditomorpha</taxon>
        <taxon>Strongyloidea</taxon>
        <taxon>Ancylostomatidae</taxon>
        <taxon>Ancylostomatinae</taxon>
        <taxon>Ancylostoma</taxon>
    </lineage>
</organism>
<dbReference type="PANTHER" id="PTHR38537:SF8">
    <property type="entry name" value="FILAMIN-A"/>
    <property type="match status" value="1"/>
</dbReference>
<dbReference type="InterPro" id="IPR044801">
    <property type="entry name" value="Filamin"/>
</dbReference>
<dbReference type="Gene3D" id="1.10.418.10">
    <property type="entry name" value="Calponin-like domain"/>
    <property type="match status" value="2"/>
</dbReference>
<gene>
    <name evidence="4" type="ORF">ANCCAN_27134</name>
</gene>
<dbReference type="GO" id="GO:0051015">
    <property type="term" value="F:actin filament binding"/>
    <property type="evidence" value="ECO:0007669"/>
    <property type="project" value="InterPro"/>
</dbReference>
<accession>A0A368F4X9</accession>
<dbReference type="PANTHER" id="PTHR38537">
    <property type="entry name" value="JITTERBUG, ISOFORM N"/>
    <property type="match status" value="1"/>
</dbReference>
<dbReference type="Proteomes" id="UP000252519">
    <property type="component" value="Unassembled WGS sequence"/>
</dbReference>
<protein>
    <recommendedName>
        <fullName evidence="3">Calponin-homology (CH) domain-containing protein</fullName>
    </recommendedName>
</protein>
<dbReference type="EMBL" id="JOJR01004896">
    <property type="protein sequence ID" value="RCN27133.1"/>
    <property type="molecule type" value="Genomic_DNA"/>
</dbReference>
<feature type="domain" description="Calponin-homology (CH)" evidence="3">
    <location>
        <begin position="52"/>
        <end position="130"/>
    </location>
</feature>
<keyword evidence="2" id="KW-0009">Actin-binding</keyword>
<reference evidence="4 5" key="1">
    <citation type="submission" date="2014-10" db="EMBL/GenBank/DDBJ databases">
        <title>Draft genome of the hookworm Ancylostoma caninum.</title>
        <authorList>
            <person name="Mitreva M."/>
        </authorList>
    </citation>
    <scope>NUCLEOTIDE SEQUENCE [LARGE SCALE GENOMIC DNA]</scope>
    <source>
        <strain evidence="4 5">Baltimore</strain>
    </source>
</reference>
<dbReference type="GO" id="GO:0030036">
    <property type="term" value="P:actin cytoskeleton organization"/>
    <property type="evidence" value="ECO:0007669"/>
    <property type="project" value="InterPro"/>
</dbReference>
<proteinExistence type="predicted"/>
<keyword evidence="1" id="KW-0677">Repeat</keyword>
<dbReference type="Pfam" id="PF00307">
    <property type="entry name" value="CH"/>
    <property type="match status" value="1"/>
</dbReference>
<dbReference type="InterPro" id="IPR001715">
    <property type="entry name" value="CH_dom"/>
</dbReference>
<sequence>MSTFQVIPAIRLDDAEWKIIQQNTFTRWVNNHLKKAGDSIQSLERNEGQPEETPKQKLLNWIRSKLPSGMPLTNFTSDWNDGVAVGALVNALVPGAVMDWDQWTPENALENTQKAMQIAQERLGVEPVSF</sequence>
<evidence type="ECO:0000313" key="5">
    <source>
        <dbReference type="Proteomes" id="UP000252519"/>
    </source>
</evidence>
<keyword evidence="5" id="KW-1185">Reference proteome</keyword>
<comment type="caution">
    <text evidence="4">The sequence shown here is derived from an EMBL/GenBank/DDBJ whole genome shotgun (WGS) entry which is preliminary data.</text>
</comment>
<dbReference type="InterPro" id="IPR036872">
    <property type="entry name" value="CH_dom_sf"/>
</dbReference>